<evidence type="ECO:0000313" key="1">
    <source>
        <dbReference type="EMBL" id="KAI0034201.1"/>
    </source>
</evidence>
<reference evidence="1" key="1">
    <citation type="submission" date="2021-02" db="EMBL/GenBank/DDBJ databases">
        <authorList>
            <consortium name="DOE Joint Genome Institute"/>
            <person name="Ahrendt S."/>
            <person name="Looney B.P."/>
            <person name="Miyauchi S."/>
            <person name="Morin E."/>
            <person name="Drula E."/>
            <person name="Courty P.E."/>
            <person name="Chicoki N."/>
            <person name="Fauchery L."/>
            <person name="Kohler A."/>
            <person name="Kuo A."/>
            <person name="Labutti K."/>
            <person name="Pangilinan J."/>
            <person name="Lipzen A."/>
            <person name="Riley R."/>
            <person name="Andreopoulos W."/>
            <person name="He G."/>
            <person name="Johnson J."/>
            <person name="Barry K.W."/>
            <person name="Grigoriev I.V."/>
            <person name="Nagy L."/>
            <person name="Hibbett D."/>
            <person name="Henrissat B."/>
            <person name="Matheny P.B."/>
            <person name="Labbe J."/>
            <person name="Martin F."/>
        </authorList>
    </citation>
    <scope>NUCLEOTIDE SEQUENCE</scope>
    <source>
        <strain evidence="1">EC-137</strain>
    </source>
</reference>
<comment type="caution">
    <text evidence="1">The sequence shown here is derived from an EMBL/GenBank/DDBJ whole genome shotgun (WGS) entry which is preliminary data.</text>
</comment>
<protein>
    <submittedName>
        <fullName evidence="1">A1pp-domain-containing protein</fullName>
    </submittedName>
</protein>
<accession>A0ACB8QRY8</accession>
<keyword evidence="2" id="KW-1185">Reference proteome</keyword>
<name>A0ACB8QRY8_9AGAM</name>
<organism evidence="1 2">
    <name type="scientific">Vararia minispora EC-137</name>
    <dbReference type="NCBI Taxonomy" id="1314806"/>
    <lineage>
        <taxon>Eukaryota</taxon>
        <taxon>Fungi</taxon>
        <taxon>Dikarya</taxon>
        <taxon>Basidiomycota</taxon>
        <taxon>Agaricomycotina</taxon>
        <taxon>Agaricomycetes</taxon>
        <taxon>Russulales</taxon>
        <taxon>Lachnocladiaceae</taxon>
        <taxon>Vararia</taxon>
    </lineage>
</organism>
<reference evidence="1" key="2">
    <citation type="journal article" date="2022" name="New Phytol.">
        <title>Evolutionary transition to the ectomycorrhizal habit in the genomes of a hyperdiverse lineage of mushroom-forming fungi.</title>
        <authorList>
            <person name="Looney B."/>
            <person name="Miyauchi S."/>
            <person name="Morin E."/>
            <person name="Drula E."/>
            <person name="Courty P.E."/>
            <person name="Kohler A."/>
            <person name="Kuo A."/>
            <person name="LaButti K."/>
            <person name="Pangilinan J."/>
            <person name="Lipzen A."/>
            <person name="Riley R."/>
            <person name="Andreopoulos W."/>
            <person name="He G."/>
            <person name="Johnson J."/>
            <person name="Nolan M."/>
            <person name="Tritt A."/>
            <person name="Barry K.W."/>
            <person name="Grigoriev I.V."/>
            <person name="Nagy L.G."/>
            <person name="Hibbett D."/>
            <person name="Henrissat B."/>
            <person name="Matheny P.B."/>
            <person name="Labbe J."/>
            <person name="Martin F.M."/>
        </authorList>
    </citation>
    <scope>NUCLEOTIDE SEQUENCE</scope>
    <source>
        <strain evidence="1">EC-137</strain>
    </source>
</reference>
<proteinExistence type="predicted"/>
<dbReference type="Proteomes" id="UP000814128">
    <property type="component" value="Unassembled WGS sequence"/>
</dbReference>
<gene>
    <name evidence="1" type="ORF">K488DRAFT_45910</name>
</gene>
<evidence type="ECO:0000313" key="2">
    <source>
        <dbReference type="Proteomes" id="UP000814128"/>
    </source>
</evidence>
<sequence>MSRVLTIAQIPTLRELYRRGSAAAAVPLCHPPTPALLDRVSLHNGDITKLNVDAIVNAANRSLLVISVDGAIHRAAGGELVKECACATLNGCDTGDAKITRGYRLPARHVIHTVGPIFSQSGGNGLEPIPASHHLASCYRRSLEITTENCLRSIAFPCISTGVYNYPNNEAARIALEEVRKYLDSDAGKTARLIERVIFVVFLPMDEQIYECLLPEYFPPPEAGASSGD</sequence>
<dbReference type="EMBL" id="MU273504">
    <property type="protein sequence ID" value="KAI0034201.1"/>
    <property type="molecule type" value="Genomic_DNA"/>
</dbReference>